<accession>A0A1G8FGW6</accession>
<name>A0A1G8FGW6_9ACTN</name>
<keyword evidence="2" id="KW-1185">Reference proteome</keyword>
<dbReference type="EMBL" id="FNCN01000023">
    <property type="protein sequence ID" value="SDH81345.1"/>
    <property type="molecule type" value="Genomic_DNA"/>
</dbReference>
<dbReference type="SUPFAM" id="SSF159275">
    <property type="entry name" value="PA1994-like"/>
    <property type="match status" value="1"/>
</dbReference>
<dbReference type="STRING" id="504805.SAMN05421505_12369"/>
<proteinExistence type="predicted"/>
<dbReference type="Proteomes" id="UP000198923">
    <property type="component" value="Unassembled WGS sequence"/>
</dbReference>
<protein>
    <recommendedName>
        <fullName evidence="3">Glycolipid-binding</fullName>
    </recommendedName>
</protein>
<reference evidence="1 2" key="1">
    <citation type="submission" date="2016-10" db="EMBL/GenBank/DDBJ databases">
        <authorList>
            <person name="de Groot N.N."/>
        </authorList>
    </citation>
    <scope>NUCLEOTIDE SEQUENCE [LARGE SCALE GENOMIC DNA]</scope>
    <source>
        <strain evidence="1 2">CPCC 201354</strain>
    </source>
</reference>
<dbReference type="OrthoDB" id="7347529at2"/>
<organism evidence="1 2">
    <name type="scientific">Sinosporangium album</name>
    <dbReference type="NCBI Taxonomy" id="504805"/>
    <lineage>
        <taxon>Bacteria</taxon>
        <taxon>Bacillati</taxon>
        <taxon>Actinomycetota</taxon>
        <taxon>Actinomycetes</taxon>
        <taxon>Streptosporangiales</taxon>
        <taxon>Streptosporangiaceae</taxon>
        <taxon>Sinosporangium</taxon>
    </lineage>
</organism>
<gene>
    <name evidence="1" type="ORF">SAMN05421505_12369</name>
</gene>
<dbReference type="AlphaFoldDB" id="A0A1G8FGW6"/>
<sequence>MRSLVWMKEAGAEYADVELIEGLSATGVAIGAEPMPYRLEYSLRTFPDLTTEALTAWSSGEGWWRSLELRRSADGRWSCEAQADGELEEPLPGGEPRRFADALDCDLGLSPLTNTMPVLRHHLLKVPGRVDFVMAWVSMPYLSVVRDEQRYTHVRPGHVRYESEGFEAELSFSSDGFVADYPGLARCVP</sequence>
<evidence type="ECO:0000313" key="2">
    <source>
        <dbReference type="Proteomes" id="UP000198923"/>
    </source>
</evidence>
<evidence type="ECO:0000313" key="1">
    <source>
        <dbReference type="EMBL" id="SDH81345.1"/>
    </source>
</evidence>
<dbReference type="RefSeq" id="WP_093172833.1">
    <property type="nucleotide sequence ID" value="NZ_FNCN01000023.1"/>
</dbReference>
<dbReference type="InterPro" id="IPR009467">
    <property type="entry name" value="Glycolipid-bd_prot_put"/>
</dbReference>
<dbReference type="Pfam" id="PF06475">
    <property type="entry name" value="Glycolipid_bind"/>
    <property type="match status" value="1"/>
</dbReference>
<evidence type="ECO:0008006" key="3">
    <source>
        <dbReference type="Google" id="ProtNLM"/>
    </source>
</evidence>